<evidence type="ECO:0000313" key="1">
    <source>
        <dbReference type="EMBL" id="EDO60890.1"/>
    </source>
</evidence>
<name>A7VSA6_9FIRM</name>
<comment type="caution">
    <text evidence="2">The sequence shown here is derived from an EMBL/GenBank/DDBJ whole genome shotgun (WGS) entry which is preliminary data.</text>
</comment>
<gene>
    <name evidence="2" type="ORF">CLOLEP_01447</name>
    <name evidence="1" type="ORF">CLOLEP_02498</name>
</gene>
<evidence type="ECO:0000313" key="2">
    <source>
        <dbReference type="EMBL" id="EDO61936.1"/>
    </source>
</evidence>
<dbReference type="Proteomes" id="UP000003490">
    <property type="component" value="Unassembled WGS sequence"/>
</dbReference>
<proteinExistence type="predicted"/>
<dbReference type="EMBL" id="ABCB02000019">
    <property type="protein sequence ID" value="EDO60890.1"/>
    <property type="molecule type" value="Genomic_DNA"/>
</dbReference>
<sequence length="61" mass="7133">MLLLEQKFNAASFFGVIRFSLFPILPENMKNICQSQASVYDLAPLNFRRRVTRPVSYYALF</sequence>
<dbReference type="AlphaFoldDB" id="A7VSA6"/>
<reference evidence="2 3" key="1">
    <citation type="submission" date="2007-08" db="EMBL/GenBank/DDBJ databases">
        <title>Draft genome sequence of Clostridium leptum (DSM 753).</title>
        <authorList>
            <person name="Sudarsanam P."/>
            <person name="Ley R."/>
            <person name="Guruge J."/>
            <person name="Turnbaugh P.J."/>
            <person name="Mahowald M."/>
            <person name="Liep D."/>
            <person name="Gordon J."/>
        </authorList>
    </citation>
    <scope>NUCLEOTIDE SEQUENCE [LARGE SCALE GENOMIC DNA]</scope>
    <source>
        <strain evidence="2 3">DSM 753</strain>
    </source>
</reference>
<dbReference type="HOGENOM" id="CLU_2914343_0_0_9"/>
<organism evidence="2 3">
    <name type="scientific">[Clostridium] leptum DSM 753</name>
    <dbReference type="NCBI Taxonomy" id="428125"/>
    <lineage>
        <taxon>Bacteria</taxon>
        <taxon>Bacillati</taxon>
        <taxon>Bacillota</taxon>
        <taxon>Clostridia</taxon>
        <taxon>Eubacteriales</taxon>
        <taxon>Oscillospiraceae</taxon>
        <taxon>Oscillospiraceae incertae sedis</taxon>
    </lineage>
</organism>
<dbReference type="EMBL" id="ABCB02000017">
    <property type="protein sequence ID" value="EDO61936.1"/>
    <property type="molecule type" value="Genomic_DNA"/>
</dbReference>
<reference evidence="2 3" key="2">
    <citation type="submission" date="2007-08" db="EMBL/GenBank/DDBJ databases">
        <authorList>
            <person name="Fulton L."/>
            <person name="Clifton S."/>
            <person name="Fulton B."/>
            <person name="Xu J."/>
            <person name="Minx P."/>
            <person name="Pepin K.H."/>
            <person name="Johnson M."/>
            <person name="Thiruvilangam P."/>
            <person name="Bhonagiri V."/>
            <person name="Nash W.E."/>
            <person name="Wang C."/>
            <person name="Mardis E.R."/>
            <person name="Wilson R.K."/>
        </authorList>
    </citation>
    <scope>NUCLEOTIDE SEQUENCE [LARGE SCALE GENOMIC DNA]</scope>
    <source>
        <strain evidence="2 3">DSM 753</strain>
    </source>
</reference>
<protein>
    <submittedName>
        <fullName evidence="2">Uncharacterized protein</fullName>
    </submittedName>
</protein>
<evidence type="ECO:0000313" key="3">
    <source>
        <dbReference type="Proteomes" id="UP000003490"/>
    </source>
</evidence>
<accession>A7VSA6</accession>